<dbReference type="EMBL" id="JAVREK010000034">
    <property type="protein sequence ID" value="MDT0305028.1"/>
    <property type="molecule type" value="Genomic_DNA"/>
</dbReference>
<dbReference type="SUPFAM" id="SSF52540">
    <property type="entry name" value="P-loop containing nucleoside triphosphate hydrolases"/>
    <property type="match status" value="1"/>
</dbReference>
<dbReference type="Proteomes" id="UP001183226">
    <property type="component" value="Unassembled WGS sequence"/>
</dbReference>
<accession>A0ABU2L0G7</accession>
<keyword evidence="7" id="KW-1185">Reference proteome</keyword>
<keyword evidence="1" id="KW-0547">Nucleotide-binding</keyword>
<proteinExistence type="predicted"/>
<dbReference type="InterPro" id="IPR014017">
    <property type="entry name" value="DNA_helicase_UvrD-like_C"/>
</dbReference>
<evidence type="ECO:0000259" key="5">
    <source>
        <dbReference type="Pfam" id="PF13361"/>
    </source>
</evidence>
<organism evidence="6 7">
    <name type="scientific">Streptomonospora wellingtoniae</name>
    <dbReference type="NCBI Taxonomy" id="3075544"/>
    <lineage>
        <taxon>Bacteria</taxon>
        <taxon>Bacillati</taxon>
        <taxon>Actinomycetota</taxon>
        <taxon>Actinomycetes</taxon>
        <taxon>Streptosporangiales</taxon>
        <taxon>Nocardiopsidaceae</taxon>
        <taxon>Streptomonospora</taxon>
    </lineage>
</organism>
<keyword evidence="2" id="KW-0378">Hydrolase</keyword>
<reference evidence="7" key="1">
    <citation type="submission" date="2023-07" db="EMBL/GenBank/DDBJ databases">
        <title>30 novel species of actinomycetes from the DSMZ collection.</title>
        <authorList>
            <person name="Nouioui I."/>
        </authorList>
    </citation>
    <scope>NUCLEOTIDE SEQUENCE [LARGE SCALE GENOMIC DNA]</scope>
    <source>
        <strain evidence="7">DSM 45055</strain>
    </source>
</reference>
<keyword evidence="3" id="KW-0347">Helicase</keyword>
<evidence type="ECO:0000256" key="4">
    <source>
        <dbReference type="ARBA" id="ARBA00022840"/>
    </source>
</evidence>
<dbReference type="InterPro" id="IPR027417">
    <property type="entry name" value="P-loop_NTPase"/>
</dbReference>
<evidence type="ECO:0000313" key="7">
    <source>
        <dbReference type="Proteomes" id="UP001183226"/>
    </source>
</evidence>
<dbReference type="InterPro" id="IPR000212">
    <property type="entry name" value="DNA_helicase_UvrD/REP"/>
</dbReference>
<dbReference type="Pfam" id="PF13361">
    <property type="entry name" value="UvrD_C"/>
    <property type="match status" value="1"/>
</dbReference>
<evidence type="ECO:0000256" key="1">
    <source>
        <dbReference type="ARBA" id="ARBA00022741"/>
    </source>
</evidence>
<protein>
    <submittedName>
        <fullName evidence="6">3'-5' exonuclease</fullName>
    </submittedName>
</protein>
<dbReference type="PANTHER" id="PTHR11070">
    <property type="entry name" value="UVRD / RECB / PCRA DNA HELICASE FAMILY MEMBER"/>
    <property type="match status" value="1"/>
</dbReference>
<name>A0ABU2L0G7_9ACTN</name>
<dbReference type="GO" id="GO:0004527">
    <property type="term" value="F:exonuclease activity"/>
    <property type="evidence" value="ECO:0007669"/>
    <property type="project" value="UniProtKB-KW"/>
</dbReference>
<dbReference type="PANTHER" id="PTHR11070:SF55">
    <property type="entry name" value="DNA 3'-5' HELICASE"/>
    <property type="match status" value="1"/>
</dbReference>
<dbReference type="RefSeq" id="WP_311547543.1">
    <property type="nucleotide sequence ID" value="NZ_JAVREK010000034.1"/>
</dbReference>
<sequence>MDAGIEPADIAVTVRFHAPAKKVKEALKEEGLASVLLSSDPKPDTEGVRVGSWYALKGLEFRCVAVAGVCEWALPLAKAVTPQEVDPIQHATDMMSERCLLFVACTRARDRLHVSWHGTPSEFIEEAEIA</sequence>
<feature type="domain" description="UvrD-like helicase C-terminal" evidence="5">
    <location>
        <begin position="47"/>
        <end position="117"/>
    </location>
</feature>
<keyword evidence="6" id="KW-0540">Nuclease</keyword>
<keyword evidence="6" id="KW-0269">Exonuclease</keyword>
<keyword evidence="4" id="KW-0067">ATP-binding</keyword>
<gene>
    <name evidence="6" type="ORF">RM446_23140</name>
</gene>
<dbReference type="Gene3D" id="3.40.50.300">
    <property type="entry name" value="P-loop containing nucleotide triphosphate hydrolases"/>
    <property type="match status" value="1"/>
</dbReference>
<evidence type="ECO:0000256" key="3">
    <source>
        <dbReference type="ARBA" id="ARBA00022806"/>
    </source>
</evidence>
<evidence type="ECO:0000313" key="6">
    <source>
        <dbReference type="EMBL" id="MDT0305028.1"/>
    </source>
</evidence>
<evidence type="ECO:0000256" key="2">
    <source>
        <dbReference type="ARBA" id="ARBA00022801"/>
    </source>
</evidence>
<comment type="caution">
    <text evidence="6">The sequence shown here is derived from an EMBL/GenBank/DDBJ whole genome shotgun (WGS) entry which is preliminary data.</text>
</comment>